<gene>
    <name evidence="2" type="ORF">CDL10_10435</name>
</gene>
<organism evidence="2 3">
    <name type="scientific">Avrilella dinanensis</name>
    <dbReference type="NCBI Taxonomy" id="2008672"/>
    <lineage>
        <taxon>Bacteria</taxon>
        <taxon>Pseudomonadati</taxon>
        <taxon>Bacteroidota</taxon>
        <taxon>Flavobacteriia</taxon>
        <taxon>Flavobacteriales</taxon>
        <taxon>Flavobacteriaceae</taxon>
        <taxon>Avrilella</taxon>
    </lineage>
</organism>
<dbReference type="RefSeq" id="WP_100678469.1">
    <property type="nucleotide sequence ID" value="NZ_NIPO01000001.1"/>
</dbReference>
<name>A0A2M9R7R7_9FLAO</name>
<evidence type="ECO:0000313" key="3">
    <source>
        <dbReference type="Proteomes" id="UP000231960"/>
    </source>
</evidence>
<dbReference type="EMBL" id="NIPO01000001">
    <property type="protein sequence ID" value="PJR04910.1"/>
    <property type="molecule type" value="Genomic_DNA"/>
</dbReference>
<dbReference type="Proteomes" id="UP000231960">
    <property type="component" value="Unassembled WGS sequence"/>
</dbReference>
<keyword evidence="1" id="KW-0732">Signal</keyword>
<feature type="signal peptide" evidence="1">
    <location>
        <begin position="1"/>
        <end position="19"/>
    </location>
</feature>
<evidence type="ECO:0008006" key="4">
    <source>
        <dbReference type="Google" id="ProtNLM"/>
    </source>
</evidence>
<feature type="chain" id="PRO_5014877043" description="Aromatic hydrocarbon degradation protein" evidence="1">
    <location>
        <begin position="20"/>
        <end position="428"/>
    </location>
</feature>
<dbReference type="OrthoDB" id="1491239at2"/>
<dbReference type="AlphaFoldDB" id="A0A2M9R7R7"/>
<protein>
    <recommendedName>
        <fullName evidence="4">Aromatic hydrocarbon degradation protein</fullName>
    </recommendedName>
</protein>
<dbReference type="SUPFAM" id="SSF56935">
    <property type="entry name" value="Porins"/>
    <property type="match status" value="1"/>
</dbReference>
<dbReference type="Gene3D" id="2.40.160.60">
    <property type="entry name" value="Outer membrane protein transport protein (OMPP1/FadL/TodX)"/>
    <property type="match status" value="1"/>
</dbReference>
<evidence type="ECO:0000313" key="2">
    <source>
        <dbReference type="EMBL" id="PJR04910.1"/>
    </source>
</evidence>
<comment type="caution">
    <text evidence="2">The sequence shown here is derived from an EMBL/GenBank/DDBJ whole genome shotgun (WGS) entry which is preliminary data.</text>
</comment>
<reference evidence="2 3" key="1">
    <citation type="submission" date="2017-06" db="EMBL/GenBank/DDBJ databases">
        <title>Description of Avrilella dinanensis gen. nov. sp. nov.</title>
        <authorList>
            <person name="Leyer C."/>
            <person name="Sassi M."/>
            <person name="Minet J."/>
            <person name="Kayal S."/>
            <person name="Cattoir V."/>
        </authorList>
    </citation>
    <scope>NUCLEOTIDE SEQUENCE [LARGE SCALE GENOMIC DNA]</scope>
    <source>
        <strain evidence="2 3">UR159</strain>
    </source>
</reference>
<proteinExistence type="predicted"/>
<sequence length="428" mass="47486">MIKKLILSLTLVFGLSAYAQQGTASPYSFYNGGDIHFKGTHDIKTMGSLAVFQDSIHTNLLNPASTAQLQGANLALGLSTSMTKFTSAQNNVDVNRTTFDYLSLAFPAGKFGFSLGVMPRSFVGYDILNEAQENEFTVRKNYLGEGGINRAFVGIAYRITDRLNIGVETQYNFGQSENSVIKFITDDGHGLSLDRGTRELINNRYSGLSINTGINYVHPLKDKIQLNIGVTYSPEMKIDNEQDIALSTIELANDLSYRDIDVFEQPTRKNKFVLPSKYSIGAGIGDPNKWFAGIEYTGTQSSQINAYNTYSNASYNDGYKIAAGGFYTPDHRSLTSYMKRMTYRFGARYENTGFVLNQQEIKDYSVSAGIGLPIGEMRQGISLSNLNIGVEYGQRGTSSHGLIKENYFNISVGLSFNDFSWFVKRKLD</sequence>
<evidence type="ECO:0000256" key="1">
    <source>
        <dbReference type="SAM" id="SignalP"/>
    </source>
</evidence>
<keyword evidence="3" id="KW-1185">Reference proteome</keyword>
<accession>A0A2M9R7R7</accession>